<keyword evidence="4" id="KW-1185">Reference proteome</keyword>
<dbReference type="SUPFAM" id="SSF52317">
    <property type="entry name" value="Class I glutamine amidotransferase-like"/>
    <property type="match status" value="1"/>
</dbReference>
<protein>
    <submittedName>
        <fullName evidence="3">Muramoyltetrapeptide carboxypeptidase</fullName>
        <ecNumber evidence="3">3.4.17.13</ecNumber>
    </submittedName>
</protein>
<feature type="domain" description="LD-carboxypeptidase N-terminal" evidence="2">
    <location>
        <begin position="31"/>
        <end position="87"/>
    </location>
</feature>
<dbReference type="EMBL" id="LT546645">
    <property type="protein sequence ID" value="SAI73105.1"/>
    <property type="molecule type" value="Genomic_DNA"/>
</dbReference>
<dbReference type="PATRIC" id="fig|123899.6.peg.3528"/>
<reference evidence="3 4" key="1">
    <citation type="submission" date="2016-04" db="EMBL/GenBank/DDBJ databases">
        <authorList>
            <consortium name="Pathogen Informatics"/>
        </authorList>
    </citation>
    <scope>NUCLEOTIDE SEQUENCE [LARGE SCALE GENOMIC DNA]</scope>
    <source>
        <strain evidence="3 4">H044680328</strain>
    </source>
</reference>
<dbReference type="KEGG" id="btrm:SAMEA390648703527"/>
<name>A0A157SRT9_9BORD</name>
<sequence>MKTPRHDGHDHAPGQACGPACHAPHGQPGGIYLVSPSSAVADPATLDLARERLAAEGFKTAVDRSALAVHQRFAGTDKQRLAALTRARRPEAPHRYGYARWLWTDAAAAPD</sequence>
<dbReference type="InterPro" id="IPR027478">
    <property type="entry name" value="LdcA_N"/>
</dbReference>
<evidence type="ECO:0000313" key="3">
    <source>
        <dbReference type="EMBL" id="SAI73105.1"/>
    </source>
</evidence>
<gene>
    <name evidence="3" type="primary">ldcA_3</name>
    <name evidence="3" type="ORF">SAMEA3906487_03527</name>
</gene>
<keyword evidence="3" id="KW-0645">Protease</keyword>
<feature type="compositionally biased region" description="Basic and acidic residues" evidence="1">
    <location>
        <begin position="1"/>
        <end position="12"/>
    </location>
</feature>
<dbReference type="InterPro" id="IPR029062">
    <property type="entry name" value="Class_I_gatase-like"/>
</dbReference>
<accession>A0A157SRT9</accession>
<organism evidence="3 4">
    <name type="scientific">Bordetella trematum</name>
    <dbReference type="NCBI Taxonomy" id="123899"/>
    <lineage>
        <taxon>Bacteria</taxon>
        <taxon>Pseudomonadati</taxon>
        <taxon>Pseudomonadota</taxon>
        <taxon>Betaproteobacteria</taxon>
        <taxon>Burkholderiales</taxon>
        <taxon>Alcaligenaceae</taxon>
        <taxon>Bordetella</taxon>
    </lineage>
</organism>
<keyword evidence="3" id="KW-0121">Carboxypeptidase</keyword>
<evidence type="ECO:0000256" key="1">
    <source>
        <dbReference type="SAM" id="MobiDB-lite"/>
    </source>
</evidence>
<dbReference type="InterPro" id="IPR040449">
    <property type="entry name" value="Peptidase_S66_N"/>
</dbReference>
<dbReference type="Proteomes" id="UP000076825">
    <property type="component" value="Chromosome 1"/>
</dbReference>
<dbReference type="Pfam" id="PF02016">
    <property type="entry name" value="Peptidase_S66"/>
    <property type="match status" value="1"/>
</dbReference>
<evidence type="ECO:0000313" key="4">
    <source>
        <dbReference type="Proteomes" id="UP000076825"/>
    </source>
</evidence>
<dbReference type="Gene3D" id="3.40.50.10740">
    <property type="entry name" value="Class I glutamine amidotransferase-like"/>
    <property type="match status" value="1"/>
</dbReference>
<feature type="region of interest" description="Disordered" evidence="1">
    <location>
        <begin position="1"/>
        <end position="27"/>
    </location>
</feature>
<proteinExistence type="predicted"/>
<dbReference type="GO" id="GO:0106415">
    <property type="term" value="F:muramoyltetrapeptide carboxypeptidase activity"/>
    <property type="evidence" value="ECO:0007669"/>
    <property type="project" value="UniProtKB-EC"/>
</dbReference>
<dbReference type="EC" id="3.4.17.13" evidence="3"/>
<dbReference type="AlphaFoldDB" id="A0A157SRT9"/>
<evidence type="ECO:0000259" key="2">
    <source>
        <dbReference type="Pfam" id="PF02016"/>
    </source>
</evidence>
<dbReference type="STRING" id="123899.SAMEA3906487_03527"/>
<keyword evidence="3" id="KW-0378">Hydrolase</keyword>